<gene>
    <name evidence="1" type="ORF">WG901_22155</name>
</gene>
<evidence type="ECO:0000313" key="2">
    <source>
        <dbReference type="Proteomes" id="UP001361239"/>
    </source>
</evidence>
<comment type="caution">
    <text evidence="1">The sequence shown here is derived from an EMBL/GenBank/DDBJ whole genome shotgun (WGS) entry which is preliminary data.</text>
</comment>
<evidence type="ECO:0000313" key="1">
    <source>
        <dbReference type="EMBL" id="MEJ5979373.1"/>
    </source>
</evidence>
<name>A0ABU8S2B5_9SPHN</name>
<organism evidence="1 2">
    <name type="scientific">Novosphingobium anseongense</name>
    <dbReference type="NCBI Taxonomy" id="3133436"/>
    <lineage>
        <taxon>Bacteria</taxon>
        <taxon>Pseudomonadati</taxon>
        <taxon>Pseudomonadota</taxon>
        <taxon>Alphaproteobacteria</taxon>
        <taxon>Sphingomonadales</taxon>
        <taxon>Sphingomonadaceae</taxon>
        <taxon>Novosphingobium</taxon>
    </lineage>
</organism>
<sequence>MLEKLGVRSYSSSGASGTVFARDEADGNVRIDVVTSAGIRFSIALEDHSGSLSAKAFSSADFAFA</sequence>
<reference evidence="1 2" key="1">
    <citation type="submission" date="2024-03" db="EMBL/GenBank/DDBJ databases">
        <authorList>
            <person name="Jo J.-H."/>
        </authorList>
    </citation>
    <scope>NUCLEOTIDE SEQUENCE [LARGE SCALE GENOMIC DNA]</scope>
    <source>
        <strain evidence="1 2">PS1R-30</strain>
    </source>
</reference>
<dbReference type="RefSeq" id="WP_339589311.1">
    <property type="nucleotide sequence ID" value="NZ_JBBHJZ010000007.1"/>
</dbReference>
<keyword evidence="2" id="KW-1185">Reference proteome</keyword>
<dbReference type="EMBL" id="JBBHJZ010000007">
    <property type="protein sequence ID" value="MEJ5979373.1"/>
    <property type="molecule type" value="Genomic_DNA"/>
</dbReference>
<protein>
    <submittedName>
        <fullName evidence="1">Uncharacterized protein</fullName>
    </submittedName>
</protein>
<proteinExistence type="predicted"/>
<accession>A0ABU8S2B5</accession>
<dbReference type="Proteomes" id="UP001361239">
    <property type="component" value="Unassembled WGS sequence"/>
</dbReference>